<evidence type="ECO:0000313" key="3">
    <source>
        <dbReference type="Proteomes" id="UP000011971"/>
    </source>
</evidence>
<keyword evidence="1" id="KW-1133">Transmembrane helix</keyword>
<accession>M5K3D4</accession>
<comment type="caution">
    <text evidence="2">The sequence shown here is derived from an EMBL/GenBank/DDBJ whole genome shotgun (WGS) entry which is preliminary data.</text>
</comment>
<dbReference type="EMBL" id="AOGE01000011">
    <property type="protein sequence ID" value="ELT50291.1"/>
    <property type="molecule type" value="Genomic_DNA"/>
</dbReference>
<name>M5K3D4_9HYPH</name>
<feature type="transmembrane region" description="Helical" evidence="1">
    <location>
        <begin position="30"/>
        <end position="50"/>
    </location>
</feature>
<dbReference type="PATRIC" id="fig|1234597.4.peg.1058"/>
<gene>
    <name evidence="2" type="ORF">D584_05083</name>
</gene>
<keyword evidence="1" id="KW-0472">Membrane</keyword>
<evidence type="ECO:0008006" key="4">
    <source>
        <dbReference type="Google" id="ProtNLM"/>
    </source>
</evidence>
<dbReference type="AlphaFoldDB" id="M5K3D4"/>
<protein>
    <recommendedName>
        <fullName evidence="4">Holin</fullName>
    </recommendedName>
</protein>
<dbReference type="InterPro" id="IPR058159">
    <property type="entry name" value="Phage_holin_10"/>
</dbReference>
<dbReference type="Proteomes" id="UP000011971">
    <property type="component" value="Unassembled WGS sequence"/>
</dbReference>
<dbReference type="RefSeq" id="WP_006470883.1">
    <property type="nucleotide sequence ID" value="NZ_AOGE01000011.1"/>
</dbReference>
<reference evidence="2 3" key="1">
    <citation type="journal article" date="2013" name="Gut Pathog.">
        <title>Draft genome of Ochrobactrum intermedium strain M86 isolated from non-ulcer dyspeptic individual from India.</title>
        <authorList>
            <person name="Kulkarni G."/>
            <person name="Dhotre D."/>
            <person name="Dharne M."/>
            <person name="Shetty S."/>
            <person name="Chowdhury S."/>
            <person name="Misra V."/>
            <person name="Misra S."/>
            <person name="Patole M."/>
            <person name="Shouche Y."/>
        </authorList>
    </citation>
    <scope>NUCLEOTIDE SEQUENCE [LARGE SCALE GENOMIC DNA]</scope>
    <source>
        <strain evidence="2 3">M86</strain>
    </source>
</reference>
<dbReference type="Pfam" id="PF23987">
    <property type="entry name" value="Phage_holin_10"/>
    <property type="match status" value="1"/>
</dbReference>
<keyword evidence="1" id="KW-0812">Transmembrane</keyword>
<sequence length="72" mass="8114">MDIALLVPVIRQILQIVGGFLIARGWLDEGAADALIGIIVNAVVFGWWLIDRHRINKKNRELKWKAGEVDHA</sequence>
<dbReference type="OrthoDB" id="8452732at2"/>
<evidence type="ECO:0000256" key="1">
    <source>
        <dbReference type="SAM" id="Phobius"/>
    </source>
</evidence>
<organism evidence="2 3">
    <name type="scientific">Brucella intermedia M86</name>
    <dbReference type="NCBI Taxonomy" id="1234597"/>
    <lineage>
        <taxon>Bacteria</taxon>
        <taxon>Pseudomonadati</taxon>
        <taxon>Pseudomonadota</taxon>
        <taxon>Alphaproteobacteria</taxon>
        <taxon>Hyphomicrobiales</taxon>
        <taxon>Brucellaceae</taxon>
        <taxon>Brucella/Ochrobactrum group</taxon>
        <taxon>Brucella</taxon>
    </lineage>
</organism>
<evidence type="ECO:0000313" key="2">
    <source>
        <dbReference type="EMBL" id="ELT50291.1"/>
    </source>
</evidence>
<proteinExistence type="predicted"/>